<dbReference type="GO" id="GO:0043565">
    <property type="term" value="F:sequence-specific DNA binding"/>
    <property type="evidence" value="ECO:0007669"/>
    <property type="project" value="TreeGrafter"/>
</dbReference>
<dbReference type="GO" id="GO:0003700">
    <property type="term" value="F:DNA-binding transcription factor activity"/>
    <property type="evidence" value="ECO:0007669"/>
    <property type="project" value="InterPro"/>
</dbReference>
<dbReference type="EMBL" id="SNVI01000004">
    <property type="protein sequence ID" value="TFE38077.1"/>
    <property type="molecule type" value="Genomic_DNA"/>
</dbReference>
<dbReference type="InterPro" id="IPR000847">
    <property type="entry name" value="LysR_HTH_N"/>
</dbReference>
<dbReference type="RefSeq" id="WP_134465727.1">
    <property type="nucleotide sequence ID" value="NZ_JBHMFL010000109.1"/>
</dbReference>
<name>A0A4Y8MKU4_9BURK</name>
<dbReference type="SUPFAM" id="SSF46785">
    <property type="entry name" value="Winged helix' DNA-binding domain"/>
    <property type="match status" value="1"/>
</dbReference>
<evidence type="ECO:0000256" key="3">
    <source>
        <dbReference type="ARBA" id="ARBA00023125"/>
    </source>
</evidence>
<comment type="similarity">
    <text evidence="1">Belongs to the LysR transcriptional regulatory family.</text>
</comment>
<keyword evidence="3" id="KW-0238">DNA-binding</keyword>
<dbReference type="Gene3D" id="3.40.190.290">
    <property type="match status" value="1"/>
</dbReference>
<dbReference type="Pfam" id="PF03466">
    <property type="entry name" value="LysR_substrate"/>
    <property type="match status" value="1"/>
</dbReference>
<keyword evidence="2" id="KW-0805">Transcription regulation</keyword>
<dbReference type="FunFam" id="1.10.10.10:FF:000001">
    <property type="entry name" value="LysR family transcriptional regulator"/>
    <property type="match status" value="1"/>
</dbReference>
<organism evidence="6 7">
    <name type="scientific">Paraburkholderia dipogonis</name>
    <dbReference type="NCBI Taxonomy" id="1211383"/>
    <lineage>
        <taxon>Bacteria</taxon>
        <taxon>Pseudomonadati</taxon>
        <taxon>Pseudomonadota</taxon>
        <taxon>Betaproteobacteria</taxon>
        <taxon>Burkholderiales</taxon>
        <taxon>Burkholderiaceae</taxon>
        <taxon>Paraburkholderia</taxon>
    </lineage>
</organism>
<dbReference type="Gene3D" id="1.10.10.10">
    <property type="entry name" value="Winged helix-like DNA-binding domain superfamily/Winged helix DNA-binding domain"/>
    <property type="match status" value="1"/>
</dbReference>
<evidence type="ECO:0000256" key="4">
    <source>
        <dbReference type="ARBA" id="ARBA00023163"/>
    </source>
</evidence>
<keyword evidence="4" id="KW-0804">Transcription</keyword>
<sequence>MDRFTQMDLFVQVAELASITRAAALLGLSDSVASRAISALEARLGVRLLERTTRRLWLTEAGQAYYERCAKLMADMAEADAMVDQYSTHPSGQLSLTASPSFAMMYIAPLLPEFRRLYPDLTIRILAANHYEDAIDPGIDLAIRTREYEPDSGITIRKLAQARYVPVASPHYITEHGTPTTPADLVRHRVLMYSVSKESPPITFSKDENKESVRVKPVLTSTEGRVLCSAALAGEGIAIQPMFTLYDDVQAGRLVPLLRDWALPHVTVNLAFHTRRHQPAKIKVFADFLTAQFLQHEFGRKWME</sequence>
<dbReference type="CDD" id="cd08422">
    <property type="entry name" value="PBP2_CrgA_like"/>
    <property type="match status" value="1"/>
</dbReference>
<comment type="caution">
    <text evidence="6">The sequence shown here is derived from an EMBL/GenBank/DDBJ whole genome shotgun (WGS) entry which is preliminary data.</text>
</comment>
<evidence type="ECO:0000259" key="5">
    <source>
        <dbReference type="PROSITE" id="PS50931"/>
    </source>
</evidence>
<dbReference type="InterPro" id="IPR058163">
    <property type="entry name" value="LysR-type_TF_proteobact-type"/>
</dbReference>
<proteinExistence type="inferred from homology"/>
<dbReference type="Proteomes" id="UP000297385">
    <property type="component" value="Unassembled WGS sequence"/>
</dbReference>
<dbReference type="Pfam" id="PF00126">
    <property type="entry name" value="HTH_1"/>
    <property type="match status" value="1"/>
</dbReference>
<feature type="domain" description="HTH lysR-type" evidence="5">
    <location>
        <begin position="1"/>
        <end position="59"/>
    </location>
</feature>
<dbReference type="AlphaFoldDB" id="A0A4Y8MKU4"/>
<evidence type="ECO:0000256" key="1">
    <source>
        <dbReference type="ARBA" id="ARBA00009437"/>
    </source>
</evidence>
<dbReference type="InterPro" id="IPR005119">
    <property type="entry name" value="LysR_subst-bd"/>
</dbReference>
<dbReference type="PANTHER" id="PTHR30537:SF35">
    <property type="entry name" value="TRANSCRIPTIONAL REGULATORY PROTEIN"/>
    <property type="match status" value="1"/>
</dbReference>
<reference evidence="6 7" key="1">
    <citation type="submission" date="2019-03" db="EMBL/GenBank/DDBJ databases">
        <title>Complete Genome Sequence of Paraburkholderia dipogonis ICMP 19430T, a Nitrogen-fixing Symbiont of the South African Invasive Legume Dipogon lignosus in New Zealand.</title>
        <authorList>
            <person name="De Meyer S.E."/>
        </authorList>
    </citation>
    <scope>NUCLEOTIDE SEQUENCE [LARGE SCALE GENOMIC DNA]</scope>
    <source>
        <strain evidence="6 7">ICMP 19430</strain>
    </source>
</reference>
<evidence type="ECO:0000313" key="7">
    <source>
        <dbReference type="Proteomes" id="UP000297385"/>
    </source>
</evidence>
<protein>
    <submittedName>
        <fullName evidence="6">LysR family transcriptional regulator</fullName>
    </submittedName>
</protein>
<dbReference type="SUPFAM" id="SSF53850">
    <property type="entry name" value="Periplasmic binding protein-like II"/>
    <property type="match status" value="1"/>
</dbReference>
<dbReference type="GO" id="GO:0006351">
    <property type="term" value="P:DNA-templated transcription"/>
    <property type="evidence" value="ECO:0007669"/>
    <property type="project" value="TreeGrafter"/>
</dbReference>
<dbReference type="PROSITE" id="PS50931">
    <property type="entry name" value="HTH_LYSR"/>
    <property type="match status" value="1"/>
</dbReference>
<evidence type="ECO:0000256" key="2">
    <source>
        <dbReference type="ARBA" id="ARBA00023015"/>
    </source>
</evidence>
<gene>
    <name evidence="6" type="ORF">E2553_37390</name>
</gene>
<dbReference type="InterPro" id="IPR036388">
    <property type="entry name" value="WH-like_DNA-bd_sf"/>
</dbReference>
<dbReference type="PANTHER" id="PTHR30537">
    <property type="entry name" value="HTH-TYPE TRANSCRIPTIONAL REGULATOR"/>
    <property type="match status" value="1"/>
</dbReference>
<dbReference type="GeneID" id="97310124"/>
<dbReference type="InterPro" id="IPR036390">
    <property type="entry name" value="WH_DNA-bd_sf"/>
</dbReference>
<accession>A0A4Y8MKU4</accession>
<evidence type="ECO:0000313" key="6">
    <source>
        <dbReference type="EMBL" id="TFE38077.1"/>
    </source>
</evidence>